<protein>
    <recommendedName>
        <fullName evidence="5">Teichoic acid transporter</fullName>
    </recommendedName>
</protein>
<sequence>MLRALDEEPAPVPMTPHSAQEMEENLVSKHPEPTIPESDISLADIERQRARPAMWAIGVLLVLAALVVPFWAGRNIAVHHTDWVIAHCSMVDSRGIVLVAWAVTAFMLVSLTMMLVDRYRKTWFSIFLVLLCGEQFIGGVSLLKFNFWYSTYVIYGEHARIANAANLGIIAAALALAAFAVVWVGILVVVPKDSPFNVLTHVWTSLILLFVFEVAALLIVLFGGFITVV</sequence>
<keyword evidence="2" id="KW-0812">Transmembrane</keyword>
<proteinExistence type="predicted"/>
<organism evidence="3 4">
    <name type="scientific">Bifidobacterium cuniculi</name>
    <dbReference type="NCBI Taxonomy" id="1688"/>
    <lineage>
        <taxon>Bacteria</taxon>
        <taxon>Bacillati</taxon>
        <taxon>Actinomycetota</taxon>
        <taxon>Actinomycetes</taxon>
        <taxon>Bifidobacteriales</taxon>
        <taxon>Bifidobacteriaceae</taxon>
        <taxon>Bifidobacterium</taxon>
    </lineage>
</organism>
<gene>
    <name evidence="3" type="ORF">BCUN_1201</name>
</gene>
<feature type="transmembrane region" description="Helical" evidence="2">
    <location>
        <begin position="93"/>
        <end position="116"/>
    </location>
</feature>
<evidence type="ECO:0000256" key="1">
    <source>
        <dbReference type="SAM" id="MobiDB-lite"/>
    </source>
</evidence>
<name>A0A087AY69_9BIFI</name>
<feature type="region of interest" description="Disordered" evidence="1">
    <location>
        <begin position="1"/>
        <end position="32"/>
    </location>
</feature>
<dbReference type="AlphaFoldDB" id="A0A087AY69"/>
<dbReference type="eggNOG" id="ENOG5031VVT">
    <property type="taxonomic scope" value="Bacteria"/>
</dbReference>
<feature type="transmembrane region" description="Helical" evidence="2">
    <location>
        <begin position="167"/>
        <end position="190"/>
    </location>
</feature>
<keyword evidence="4" id="KW-1185">Reference proteome</keyword>
<comment type="caution">
    <text evidence="3">The sequence shown here is derived from an EMBL/GenBank/DDBJ whole genome shotgun (WGS) entry which is preliminary data.</text>
</comment>
<feature type="transmembrane region" description="Helical" evidence="2">
    <location>
        <begin position="53"/>
        <end position="73"/>
    </location>
</feature>
<evidence type="ECO:0000256" key="2">
    <source>
        <dbReference type="SAM" id="Phobius"/>
    </source>
</evidence>
<dbReference type="EMBL" id="JGYV01000007">
    <property type="protein sequence ID" value="KFI63719.1"/>
    <property type="molecule type" value="Genomic_DNA"/>
</dbReference>
<evidence type="ECO:0000313" key="4">
    <source>
        <dbReference type="Proteomes" id="UP000029067"/>
    </source>
</evidence>
<keyword evidence="2" id="KW-0472">Membrane</keyword>
<dbReference type="Proteomes" id="UP000029067">
    <property type="component" value="Unassembled WGS sequence"/>
</dbReference>
<feature type="transmembrane region" description="Helical" evidence="2">
    <location>
        <begin position="123"/>
        <end position="147"/>
    </location>
</feature>
<evidence type="ECO:0000313" key="3">
    <source>
        <dbReference type="EMBL" id="KFI63719.1"/>
    </source>
</evidence>
<keyword evidence="2" id="KW-1133">Transmembrane helix</keyword>
<accession>A0A087AY69</accession>
<feature type="transmembrane region" description="Helical" evidence="2">
    <location>
        <begin position="202"/>
        <end position="226"/>
    </location>
</feature>
<evidence type="ECO:0008006" key="5">
    <source>
        <dbReference type="Google" id="ProtNLM"/>
    </source>
</evidence>
<reference evidence="3 4" key="1">
    <citation type="submission" date="2014-03" db="EMBL/GenBank/DDBJ databases">
        <title>Genomics of Bifidobacteria.</title>
        <authorList>
            <person name="Ventura M."/>
            <person name="Milani C."/>
            <person name="Lugli G.A."/>
        </authorList>
    </citation>
    <scope>NUCLEOTIDE SEQUENCE [LARGE SCALE GENOMIC DNA]</scope>
    <source>
        <strain evidence="3 4">LMG 10738</strain>
    </source>
</reference>
<dbReference type="OrthoDB" id="3231612at2"/>